<gene>
    <name evidence="1" type="ORF">OJ16_18520</name>
</gene>
<accession>A0A0C2NRD2</accession>
<dbReference type="Proteomes" id="UP000031672">
    <property type="component" value="Unassembled WGS sequence"/>
</dbReference>
<organism evidence="1 2">
    <name type="scientific">Vibrio renipiscarius</name>
    <dbReference type="NCBI Taxonomy" id="1461322"/>
    <lineage>
        <taxon>Bacteria</taxon>
        <taxon>Pseudomonadati</taxon>
        <taxon>Pseudomonadota</taxon>
        <taxon>Gammaproteobacteria</taxon>
        <taxon>Vibrionales</taxon>
        <taxon>Vibrionaceae</taxon>
        <taxon>Vibrio</taxon>
    </lineage>
</organism>
<dbReference type="OrthoDB" id="5876863at2"/>
<sequence>MNYSPLSVHCTSLCFDIIQSQQFATLGHDDIDGFRDELYLMIKERTQCWPHRFVREDRFIEDVTNEVVSILHHCLSSGCMRDPQLILSRIEECIDGSIRLHS</sequence>
<proteinExistence type="predicted"/>
<keyword evidence="2" id="KW-1185">Reference proteome</keyword>
<dbReference type="EMBL" id="JTKH01000025">
    <property type="protein sequence ID" value="KII75293.1"/>
    <property type="molecule type" value="Genomic_DNA"/>
</dbReference>
<dbReference type="RefSeq" id="WP_040992841.1">
    <property type="nucleotide sequence ID" value="NZ_JBFRUC010000021.1"/>
</dbReference>
<protein>
    <submittedName>
        <fullName evidence="1">Uncharacterized protein</fullName>
    </submittedName>
</protein>
<accession>A0A0C2K036</accession>
<evidence type="ECO:0000313" key="1">
    <source>
        <dbReference type="EMBL" id="KII75293.1"/>
    </source>
</evidence>
<dbReference type="AlphaFoldDB" id="A0A0C2K036"/>
<comment type="caution">
    <text evidence="1">The sequence shown here is derived from an EMBL/GenBank/DDBJ whole genome shotgun (WGS) entry which is preliminary data.</text>
</comment>
<dbReference type="STRING" id="1461322.OJ16_18520"/>
<name>A0A0C2K036_9VIBR</name>
<evidence type="ECO:0000313" key="2">
    <source>
        <dbReference type="Proteomes" id="UP000031672"/>
    </source>
</evidence>
<reference evidence="1 2" key="1">
    <citation type="submission" date="2014-11" db="EMBL/GenBank/DDBJ databases">
        <title>Draft Genome Sequence of Vibrio piscirenalis strains CECT 8603T and CECT 8604, two marine Gammaproteobacterium isolated from cultured gilthead sea bream (Sparus aurata).</title>
        <authorList>
            <person name="Arahal D.R."/>
            <person name="Rodrigo-Torres L."/>
            <person name="Lucena T."/>
            <person name="Pujalte M.J."/>
        </authorList>
    </citation>
    <scope>NUCLEOTIDE SEQUENCE [LARGE SCALE GENOMIC DNA]</scope>
    <source>
        <strain evidence="1 2">DCR 1-4-2</strain>
    </source>
</reference>